<proteinExistence type="inferred from homology"/>
<dbReference type="GO" id="GO:0005975">
    <property type="term" value="P:carbohydrate metabolic process"/>
    <property type="evidence" value="ECO:0007669"/>
    <property type="project" value="InterPro"/>
</dbReference>
<dbReference type="CDD" id="cd03785">
    <property type="entry name" value="GT28_MurG"/>
    <property type="match status" value="1"/>
</dbReference>
<evidence type="ECO:0000256" key="10">
    <source>
        <dbReference type="HAMAP-Rule" id="MF_00033"/>
    </source>
</evidence>
<organism evidence="13 14">
    <name type="scientific">Rothia amarae</name>
    <dbReference type="NCBI Taxonomy" id="169480"/>
    <lineage>
        <taxon>Bacteria</taxon>
        <taxon>Bacillati</taxon>
        <taxon>Actinomycetota</taxon>
        <taxon>Actinomycetes</taxon>
        <taxon>Micrococcales</taxon>
        <taxon>Micrococcaceae</taxon>
        <taxon>Rothia</taxon>
    </lineage>
</organism>
<evidence type="ECO:0000256" key="8">
    <source>
        <dbReference type="ARBA" id="ARBA00023306"/>
    </source>
</evidence>
<dbReference type="InterPro" id="IPR006009">
    <property type="entry name" value="GlcNAc_MurG"/>
</dbReference>
<gene>
    <name evidence="10 13" type="primary">murG</name>
    <name evidence="13" type="ORF">IDM48_07210</name>
</gene>
<keyword evidence="4 10" id="KW-0808">Transferase</keyword>
<keyword evidence="5 10" id="KW-0133">Cell shape</keyword>
<dbReference type="GO" id="GO:0008360">
    <property type="term" value="P:regulation of cell shape"/>
    <property type="evidence" value="ECO:0007669"/>
    <property type="project" value="UniProtKB-KW"/>
</dbReference>
<dbReference type="UniPathway" id="UPA00219"/>
<keyword evidence="1 10" id="KW-1003">Cell membrane</keyword>
<keyword evidence="9 10" id="KW-0961">Cell wall biogenesis/degradation</keyword>
<comment type="subcellular location">
    <subcellularLocation>
        <location evidence="10">Cell membrane</location>
        <topology evidence="10">Peripheral membrane protein</topology>
        <orientation evidence="10">Cytoplasmic side</orientation>
    </subcellularLocation>
</comment>
<evidence type="ECO:0000256" key="6">
    <source>
        <dbReference type="ARBA" id="ARBA00022984"/>
    </source>
</evidence>
<feature type="binding site" evidence="10">
    <location>
        <position position="252"/>
    </location>
    <ligand>
        <name>UDP-N-acetyl-alpha-D-glucosamine</name>
        <dbReference type="ChEBI" id="CHEBI:57705"/>
    </ligand>
</feature>
<dbReference type="NCBIfam" id="TIGR01133">
    <property type="entry name" value="murG"/>
    <property type="match status" value="1"/>
</dbReference>
<evidence type="ECO:0000256" key="1">
    <source>
        <dbReference type="ARBA" id="ARBA00022475"/>
    </source>
</evidence>
<dbReference type="EMBL" id="CP061538">
    <property type="protein sequence ID" value="QNV39204.1"/>
    <property type="molecule type" value="Genomic_DNA"/>
</dbReference>
<comment type="caution">
    <text evidence="10">Lacks conserved residue(s) required for the propagation of feature annotation.</text>
</comment>
<dbReference type="PANTHER" id="PTHR21015">
    <property type="entry name" value="UDP-N-ACETYLGLUCOSAMINE--N-ACETYLMURAMYL-(PENTAPEPTIDE) PYROPHOSPHORYL-UNDECAPRENOL N-ACETYLGLUCOSAMINE TRANSFERASE 1"/>
    <property type="match status" value="1"/>
</dbReference>
<evidence type="ECO:0000256" key="5">
    <source>
        <dbReference type="ARBA" id="ARBA00022960"/>
    </source>
</evidence>
<dbReference type="GO" id="GO:0051301">
    <property type="term" value="P:cell division"/>
    <property type="evidence" value="ECO:0007669"/>
    <property type="project" value="UniProtKB-KW"/>
</dbReference>
<feature type="binding site" evidence="10">
    <location>
        <position position="296"/>
    </location>
    <ligand>
        <name>UDP-N-acetyl-alpha-D-glucosamine</name>
        <dbReference type="ChEBI" id="CHEBI:57705"/>
    </ligand>
</feature>
<evidence type="ECO:0000256" key="2">
    <source>
        <dbReference type="ARBA" id="ARBA00022618"/>
    </source>
</evidence>
<feature type="domain" description="Glycosyl transferase family 28 C-terminal" evidence="12">
    <location>
        <begin position="192"/>
        <end position="353"/>
    </location>
</feature>
<keyword evidence="3 10" id="KW-0328">Glycosyltransferase</keyword>
<keyword evidence="7 10" id="KW-0472">Membrane</keyword>
<dbReference type="GO" id="GO:0005886">
    <property type="term" value="C:plasma membrane"/>
    <property type="evidence" value="ECO:0007669"/>
    <property type="project" value="UniProtKB-SubCell"/>
</dbReference>
<keyword evidence="2 10" id="KW-0132">Cell division</keyword>
<dbReference type="Gene3D" id="3.40.50.2000">
    <property type="entry name" value="Glycogen Phosphorylase B"/>
    <property type="match status" value="2"/>
</dbReference>
<evidence type="ECO:0000256" key="3">
    <source>
        <dbReference type="ARBA" id="ARBA00022676"/>
    </source>
</evidence>
<feature type="domain" description="Glycosyltransferase family 28 N-terminal" evidence="11">
    <location>
        <begin position="7"/>
        <end position="145"/>
    </location>
</feature>
<sequence length="366" mass="39223">MNKVPSIVLAGGGTAGHINPMLAIAREIRALSPDASIVTVGTENSMEATMVPQAGYDIKFIPRVPFPRRPSTEVLTFPGQFLSSLKTAQNILKEAKADAVVGVGGYVCTPMYLAARKLNIPVIIHEANAKPGLANRVGAAHAALVATAFPNTPIKNAHHVGMPMRAAIETLDKDSQKTGARQRLGLDTDLPTLVVTGGSLGAQSLNNAVREIYQRLEDWGFQMLHITGRNKALADENGNLLTAPQYHQREFITSMEDVYAAADLMVVRSGAATVSEVAAVGVPAIFVPLPIGNGEQALNATSLVDAGASLLINDSEFDAAWFVNNIPTLMNDSQRLEEMRKRSYQQGIRNAARTMAQEILKVAQHD</sequence>
<evidence type="ECO:0000259" key="12">
    <source>
        <dbReference type="Pfam" id="PF04101"/>
    </source>
</evidence>
<feature type="binding site" evidence="10">
    <location>
        <position position="128"/>
    </location>
    <ligand>
        <name>UDP-N-acetyl-alpha-D-glucosamine</name>
        <dbReference type="ChEBI" id="CHEBI:57705"/>
    </ligand>
</feature>
<protein>
    <recommendedName>
        <fullName evidence="10">UDP-N-acetylglucosamine--N-acetylmuramyl-(pentapeptide) pyrophosphoryl-undecaprenol N-acetylglucosamine transferase</fullName>
        <ecNumber evidence="10">2.4.1.227</ecNumber>
    </recommendedName>
    <alternativeName>
        <fullName evidence="10">Undecaprenyl-PP-MurNAc-pentapeptide-UDPGlcNAc GlcNAc transferase</fullName>
    </alternativeName>
</protein>
<dbReference type="SUPFAM" id="SSF53756">
    <property type="entry name" value="UDP-Glycosyltransferase/glycogen phosphorylase"/>
    <property type="match status" value="1"/>
</dbReference>
<feature type="binding site" evidence="10">
    <location>
        <position position="165"/>
    </location>
    <ligand>
        <name>UDP-N-acetyl-alpha-D-glucosamine</name>
        <dbReference type="ChEBI" id="CHEBI:57705"/>
    </ligand>
</feature>
<comment type="similarity">
    <text evidence="10">Belongs to the glycosyltransferase 28 family. MurG subfamily.</text>
</comment>
<comment type="catalytic activity">
    <reaction evidence="10">
        <text>di-trans,octa-cis-undecaprenyl diphospho-N-acetyl-alpha-D-muramoyl-L-alanyl-D-glutamyl-meso-2,6-diaminopimeloyl-D-alanyl-D-alanine + UDP-N-acetyl-alpha-D-glucosamine = di-trans,octa-cis-undecaprenyl diphospho-[N-acetyl-alpha-D-glucosaminyl-(1-&gt;4)]-N-acetyl-alpha-D-muramoyl-L-alanyl-D-glutamyl-meso-2,6-diaminopimeloyl-D-alanyl-D-alanine + UDP + H(+)</text>
        <dbReference type="Rhea" id="RHEA:31227"/>
        <dbReference type="ChEBI" id="CHEBI:15378"/>
        <dbReference type="ChEBI" id="CHEBI:57705"/>
        <dbReference type="ChEBI" id="CHEBI:58223"/>
        <dbReference type="ChEBI" id="CHEBI:61387"/>
        <dbReference type="ChEBI" id="CHEBI:61388"/>
        <dbReference type="EC" id="2.4.1.227"/>
    </reaction>
</comment>
<dbReference type="GO" id="GO:0009252">
    <property type="term" value="P:peptidoglycan biosynthetic process"/>
    <property type="evidence" value="ECO:0007669"/>
    <property type="project" value="UniProtKB-UniRule"/>
</dbReference>
<feature type="binding site" evidence="10">
    <location>
        <position position="199"/>
    </location>
    <ligand>
        <name>UDP-N-acetyl-alpha-D-glucosamine</name>
        <dbReference type="ChEBI" id="CHEBI:57705"/>
    </ligand>
</feature>
<accession>A0A7H2BHQ8</accession>
<dbReference type="RefSeq" id="WP_068168658.1">
    <property type="nucleotide sequence ID" value="NZ_BAAAHX010000002.1"/>
</dbReference>
<evidence type="ECO:0000313" key="14">
    <source>
        <dbReference type="Proteomes" id="UP000516421"/>
    </source>
</evidence>
<reference evidence="13 14" key="1">
    <citation type="submission" date="2020-09" db="EMBL/GenBank/DDBJ databases">
        <title>Investigation of environmental microbe.</title>
        <authorList>
            <person name="Ou Y."/>
            <person name="Kang Q."/>
        </authorList>
    </citation>
    <scope>NUCLEOTIDE SEQUENCE [LARGE SCALE GENOMIC DNA]</scope>
    <source>
        <strain evidence="13 14">KJZ-9</strain>
    </source>
</reference>
<keyword evidence="6 10" id="KW-0573">Peptidoglycan synthesis</keyword>
<feature type="binding site" evidence="10">
    <location>
        <begin position="14"/>
        <end position="16"/>
    </location>
    <ligand>
        <name>UDP-N-acetyl-alpha-D-glucosamine</name>
        <dbReference type="ChEBI" id="CHEBI:57705"/>
    </ligand>
</feature>
<evidence type="ECO:0000259" key="11">
    <source>
        <dbReference type="Pfam" id="PF03033"/>
    </source>
</evidence>
<dbReference type="AlphaFoldDB" id="A0A7H2BHQ8"/>
<dbReference type="Pfam" id="PF03033">
    <property type="entry name" value="Glyco_transf_28"/>
    <property type="match status" value="1"/>
</dbReference>
<dbReference type="PANTHER" id="PTHR21015:SF22">
    <property type="entry name" value="GLYCOSYLTRANSFERASE"/>
    <property type="match status" value="1"/>
</dbReference>
<dbReference type="InterPro" id="IPR007235">
    <property type="entry name" value="Glyco_trans_28_C"/>
</dbReference>
<dbReference type="KEGG" id="rama:IDM48_07210"/>
<dbReference type="Proteomes" id="UP000516421">
    <property type="component" value="Chromosome"/>
</dbReference>
<keyword evidence="14" id="KW-1185">Reference proteome</keyword>
<dbReference type="Pfam" id="PF04101">
    <property type="entry name" value="Glyco_tran_28_C"/>
    <property type="match status" value="1"/>
</dbReference>
<evidence type="ECO:0000256" key="7">
    <source>
        <dbReference type="ARBA" id="ARBA00023136"/>
    </source>
</evidence>
<dbReference type="EC" id="2.4.1.227" evidence="10"/>
<keyword evidence="8 10" id="KW-0131">Cell cycle</keyword>
<name>A0A7H2BHQ8_9MICC</name>
<comment type="pathway">
    <text evidence="10">Cell wall biogenesis; peptidoglycan biosynthesis.</text>
</comment>
<evidence type="ECO:0000256" key="4">
    <source>
        <dbReference type="ARBA" id="ARBA00022679"/>
    </source>
</evidence>
<dbReference type="InterPro" id="IPR004276">
    <property type="entry name" value="GlycoTrans_28_N"/>
</dbReference>
<dbReference type="GO" id="GO:0050511">
    <property type="term" value="F:undecaprenyldiphospho-muramoylpentapeptide beta-N-acetylglucosaminyltransferase activity"/>
    <property type="evidence" value="ECO:0007669"/>
    <property type="project" value="UniProtKB-UniRule"/>
</dbReference>
<comment type="function">
    <text evidence="10">Cell wall formation. Catalyzes the transfer of a GlcNAc subunit on undecaprenyl-pyrophosphoryl-MurNAc-pentapeptide (lipid intermediate I) to form undecaprenyl-pyrophosphoryl-MurNAc-(pentapeptide)GlcNAc (lipid intermediate II).</text>
</comment>
<evidence type="ECO:0000256" key="9">
    <source>
        <dbReference type="ARBA" id="ARBA00023316"/>
    </source>
</evidence>
<dbReference type="HAMAP" id="MF_00033">
    <property type="entry name" value="MurG"/>
    <property type="match status" value="1"/>
</dbReference>
<evidence type="ECO:0000313" key="13">
    <source>
        <dbReference type="EMBL" id="QNV39204.1"/>
    </source>
</evidence>
<dbReference type="GO" id="GO:0071555">
    <property type="term" value="P:cell wall organization"/>
    <property type="evidence" value="ECO:0007669"/>
    <property type="project" value="UniProtKB-KW"/>
</dbReference>